<dbReference type="Proteomes" id="UP001075354">
    <property type="component" value="Chromosome 2"/>
</dbReference>
<keyword evidence="4" id="KW-1185">Reference proteome</keyword>
<feature type="domain" description="Transposable element P transposase-like GTP-binding insertion" evidence="2">
    <location>
        <begin position="261"/>
        <end position="335"/>
    </location>
</feature>
<comment type="caution">
    <text evidence="3">The sequence shown here is derived from an EMBL/GenBank/DDBJ whole genome shotgun (WGS) entry which is preliminary data.</text>
</comment>
<evidence type="ECO:0000313" key="3">
    <source>
        <dbReference type="EMBL" id="KAJ1530256.1"/>
    </source>
</evidence>
<dbReference type="EMBL" id="JAPTSV010000002">
    <property type="protein sequence ID" value="KAJ1530256.1"/>
    <property type="molecule type" value="Genomic_DNA"/>
</dbReference>
<proteinExistence type="predicted"/>
<name>A0AAV7XZI8_9NEOP</name>
<feature type="domain" description="Transposable element P transposase-like RNase H" evidence="1">
    <location>
        <begin position="104"/>
        <end position="236"/>
    </location>
</feature>
<dbReference type="InterPro" id="IPR048365">
    <property type="entry name" value="TNP-like_RNaseH_N"/>
</dbReference>
<dbReference type="AlphaFoldDB" id="A0AAV7XZI8"/>
<reference evidence="3" key="1">
    <citation type="submission" date="2022-12" db="EMBL/GenBank/DDBJ databases">
        <title>Chromosome-level genome assembly of the bean flower thrips Megalurothrips usitatus.</title>
        <authorList>
            <person name="Ma L."/>
            <person name="Liu Q."/>
            <person name="Li H."/>
            <person name="Cai W."/>
        </authorList>
    </citation>
    <scope>NUCLEOTIDE SEQUENCE</scope>
    <source>
        <strain evidence="3">Cailab_2022a</strain>
    </source>
</reference>
<dbReference type="InterPro" id="IPR048366">
    <property type="entry name" value="TNP-like_GBD"/>
</dbReference>
<organism evidence="3 4">
    <name type="scientific">Megalurothrips usitatus</name>
    <name type="common">bean blossom thrips</name>
    <dbReference type="NCBI Taxonomy" id="439358"/>
    <lineage>
        <taxon>Eukaryota</taxon>
        <taxon>Metazoa</taxon>
        <taxon>Ecdysozoa</taxon>
        <taxon>Arthropoda</taxon>
        <taxon>Hexapoda</taxon>
        <taxon>Insecta</taxon>
        <taxon>Pterygota</taxon>
        <taxon>Neoptera</taxon>
        <taxon>Paraneoptera</taxon>
        <taxon>Thysanoptera</taxon>
        <taxon>Terebrantia</taxon>
        <taxon>Thripoidea</taxon>
        <taxon>Thripidae</taxon>
        <taxon>Megalurothrips</taxon>
    </lineage>
</organism>
<protein>
    <recommendedName>
        <fullName evidence="5">Transposable element P transposase</fullName>
    </recommendedName>
</protein>
<evidence type="ECO:0000259" key="1">
    <source>
        <dbReference type="Pfam" id="PF21787"/>
    </source>
</evidence>
<evidence type="ECO:0000313" key="4">
    <source>
        <dbReference type="Proteomes" id="UP001075354"/>
    </source>
</evidence>
<gene>
    <name evidence="3" type="ORF">ONE63_005179</name>
</gene>
<evidence type="ECO:0000259" key="2">
    <source>
        <dbReference type="Pfam" id="PF21788"/>
    </source>
</evidence>
<dbReference type="Pfam" id="PF21787">
    <property type="entry name" value="TNP-like_RNaseH_N"/>
    <property type="match status" value="1"/>
</dbReference>
<evidence type="ECO:0008006" key="5">
    <source>
        <dbReference type="Google" id="ProtNLM"/>
    </source>
</evidence>
<sequence length="348" mass="39707">MAFNIKKKLLIAQRKEGNFQRIASTGFITRVDEMLVSRGANIILHGELKNFKRKPRGRRWTVDEKLFALAIFKRSPRVYRFLQQHLTLPCESTLKNLLQEIPLQPGISEPLINLLKVSAKKMKSSDLYCTLLFDEVFLVSNLSFNKLTGKLGGFEDYGRHGRTSLVADHALVFMAQGITKKWTLPVAYYFVHGTCPSHMLKILICDVVRALHDAGYNVLATASDQGPTNQKAVAELKSSTKDEIFYEIDGRRMVHIWDIPHILKNVRNNLLSSDIQYKDGLVAEWRHLIEFFKLDESLCKLSPLTYKHKNSDGKLKLKVKYAAQLFSAKTGNGIENNYIMSDGKYLKD</sequence>
<dbReference type="Pfam" id="PF21788">
    <property type="entry name" value="TNP-like_GBD"/>
    <property type="match status" value="1"/>
</dbReference>
<accession>A0AAV7XZI8</accession>